<accession>A0ACB8W4K6</accession>
<comment type="caution">
    <text evidence="1">The sequence shown here is derived from an EMBL/GenBank/DDBJ whole genome shotgun (WGS) entry which is preliminary data.</text>
</comment>
<protein>
    <submittedName>
        <fullName evidence="1">Uncharacterized protein</fullName>
    </submittedName>
</protein>
<keyword evidence="2" id="KW-1185">Reference proteome</keyword>
<evidence type="ECO:0000313" key="2">
    <source>
        <dbReference type="Proteomes" id="UP000831701"/>
    </source>
</evidence>
<dbReference type="EMBL" id="CM041545">
    <property type="protein sequence ID" value="KAI3362383.1"/>
    <property type="molecule type" value="Genomic_DNA"/>
</dbReference>
<evidence type="ECO:0000313" key="1">
    <source>
        <dbReference type="EMBL" id="KAI3362383.1"/>
    </source>
</evidence>
<name>A0ACB8W4K6_9TELE</name>
<gene>
    <name evidence="1" type="ORF">L3Q82_012681</name>
</gene>
<dbReference type="Proteomes" id="UP000831701">
    <property type="component" value="Chromosome 15"/>
</dbReference>
<proteinExistence type="predicted"/>
<reference evidence="1" key="1">
    <citation type="submission" date="2022-04" db="EMBL/GenBank/DDBJ databases">
        <title>Jade perch genome.</title>
        <authorList>
            <person name="Chao B."/>
        </authorList>
    </citation>
    <scope>NUCLEOTIDE SEQUENCE</scope>
    <source>
        <strain evidence="1">CB-2022</strain>
    </source>
</reference>
<sequence length="567" mass="64419">MEEERRRKEEEEMIRRLEEEHEKLAEEKRKLEEQERRRIEEEEKRQREEEERIRKEEEKRQREEEERIRKEEEKRQEKVKRARKEKEDMERLAEEKRRLEEQERMRIEEERTRKKEKAEQERREEEARRLEKEKSTGNAKEQKENKIKLKSAKMKPKMSVESLSEVTSTNPFDENYSSNPFEENSNSSTASCRSAASLIGSKAASADEKDLISSQREKRPAPPPPGRNQAETWSQKEQGESARQLAQTNKQGKDKDAKTASVPPQHSVHVIAPLSRSPTDAKSTQSLMQSSAAAKPSKRPAPSRPRSVEEEAPPSDPKTASASDGNVSRQRGSNAKQEPAVYGLNPFEDEEDENELTVDVTSTDAGSTQWPPGRPQAADKHDASQTKIKSSKTSRAPQLPAKKADTSSASNSQNADLTEGIAVPDNGVTRVHDPESEAVLPAQRQDSQPATVRAEHCGGDRLQPVKPLNPLEQRSVSVVQGEKDKKSTGIVCEVQEKTKVIDTGLKGPYSQLTKEELISLVLKQKNQLSERDKKISELEQYIDNLLVRVMEEQPSILMSMNSMKKAV</sequence>
<organism evidence="1 2">
    <name type="scientific">Scortum barcoo</name>
    <name type="common">barcoo grunter</name>
    <dbReference type="NCBI Taxonomy" id="214431"/>
    <lineage>
        <taxon>Eukaryota</taxon>
        <taxon>Metazoa</taxon>
        <taxon>Chordata</taxon>
        <taxon>Craniata</taxon>
        <taxon>Vertebrata</taxon>
        <taxon>Euteleostomi</taxon>
        <taxon>Actinopterygii</taxon>
        <taxon>Neopterygii</taxon>
        <taxon>Teleostei</taxon>
        <taxon>Neoteleostei</taxon>
        <taxon>Acanthomorphata</taxon>
        <taxon>Eupercaria</taxon>
        <taxon>Centrarchiformes</taxon>
        <taxon>Terapontoidei</taxon>
        <taxon>Terapontidae</taxon>
        <taxon>Scortum</taxon>
    </lineage>
</organism>